<dbReference type="SUPFAM" id="SSF53335">
    <property type="entry name" value="S-adenosyl-L-methionine-dependent methyltransferases"/>
    <property type="match status" value="1"/>
</dbReference>
<dbReference type="Pfam" id="PF01426">
    <property type="entry name" value="BAH"/>
    <property type="match status" value="2"/>
</dbReference>
<keyword evidence="4 7" id="KW-0949">S-adenosyl-L-methionine</keyword>
<dbReference type="SMART" id="SM00439">
    <property type="entry name" value="BAH"/>
    <property type="match status" value="2"/>
</dbReference>
<dbReference type="Gene3D" id="3.40.50.150">
    <property type="entry name" value="Vaccinia Virus protein VP39"/>
    <property type="match status" value="1"/>
</dbReference>
<dbReference type="Gene3D" id="2.30.30.490">
    <property type="match status" value="2"/>
</dbReference>
<dbReference type="Gene3D" id="3.90.120.10">
    <property type="entry name" value="DNA Methylase, subunit A, domain 2"/>
    <property type="match status" value="1"/>
</dbReference>
<feature type="active site" evidence="7">
    <location>
        <position position="547"/>
    </location>
</feature>
<keyword evidence="3 7" id="KW-0808">Transferase</keyword>
<dbReference type="PRINTS" id="PR00105">
    <property type="entry name" value="C5METTRFRASE"/>
</dbReference>
<keyword evidence="11" id="KW-1185">Reference proteome</keyword>
<accession>A0A6J2Y1Y9</accession>
<dbReference type="PANTHER" id="PTHR10629">
    <property type="entry name" value="CYTOSINE-SPECIFIC METHYLTRANSFERASE"/>
    <property type="match status" value="1"/>
</dbReference>
<dbReference type="OrthoDB" id="6734904at2759"/>
<name>A0A6J2Y1Y9_SITOR</name>
<evidence type="ECO:0000256" key="5">
    <source>
        <dbReference type="ARBA" id="ARBA00023125"/>
    </source>
</evidence>
<dbReference type="GO" id="GO:0032259">
    <property type="term" value="P:methylation"/>
    <property type="evidence" value="ECO:0007669"/>
    <property type="project" value="UniProtKB-KW"/>
</dbReference>
<comment type="similarity">
    <text evidence="7 8">Belongs to the class I-like SAM-binding methyltransferase superfamily. C5-methyltransferase family.</text>
</comment>
<organism evidence="11 12">
    <name type="scientific">Sitophilus oryzae</name>
    <name type="common">Rice weevil</name>
    <name type="synonym">Curculio oryzae</name>
    <dbReference type="NCBI Taxonomy" id="7048"/>
    <lineage>
        <taxon>Eukaryota</taxon>
        <taxon>Metazoa</taxon>
        <taxon>Ecdysozoa</taxon>
        <taxon>Arthropoda</taxon>
        <taxon>Hexapoda</taxon>
        <taxon>Insecta</taxon>
        <taxon>Pterygota</taxon>
        <taxon>Neoptera</taxon>
        <taxon>Endopterygota</taxon>
        <taxon>Coleoptera</taxon>
        <taxon>Polyphaga</taxon>
        <taxon>Cucujiformia</taxon>
        <taxon>Curculionidae</taxon>
        <taxon>Dryophthorinae</taxon>
        <taxon>Sitophilus</taxon>
    </lineage>
</organism>
<dbReference type="RefSeq" id="XP_030757301.1">
    <property type="nucleotide sequence ID" value="XM_030901441.1"/>
</dbReference>
<dbReference type="PANTHER" id="PTHR10629:SF52">
    <property type="entry name" value="DNA (CYTOSINE-5)-METHYLTRANSFERASE 1"/>
    <property type="match status" value="1"/>
</dbReference>
<dbReference type="InterPro" id="IPR050390">
    <property type="entry name" value="C5-Methyltransferase"/>
</dbReference>
<keyword evidence="5" id="KW-0238">DNA-binding</keyword>
<evidence type="ECO:0000256" key="8">
    <source>
        <dbReference type="RuleBase" id="RU000416"/>
    </source>
</evidence>
<dbReference type="CDD" id="cd04760">
    <property type="entry name" value="BAH_Dnmt1_I"/>
    <property type="match status" value="1"/>
</dbReference>
<dbReference type="InterPro" id="IPR001525">
    <property type="entry name" value="C5_MeTfrase"/>
</dbReference>
<dbReference type="PROSITE" id="PS51038">
    <property type="entry name" value="BAH"/>
    <property type="match status" value="2"/>
</dbReference>
<evidence type="ECO:0000313" key="12">
    <source>
        <dbReference type="RefSeq" id="XP_030757301.1"/>
    </source>
</evidence>
<feature type="domain" description="BAH" evidence="10">
    <location>
        <begin position="94"/>
        <end position="220"/>
    </location>
</feature>
<dbReference type="InterPro" id="IPR001025">
    <property type="entry name" value="BAH_dom"/>
</dbReference>
<dbReference type="KEGG" id="soy:115883131"/>
<dbReference type="Pfam" id="PF00145">
    <property type="entry name" value="DNA_methylase"/>
    <property type="match status" value="1"/>
</dbReference>
<dbReference type="PROSITE" id="PS00095">
    <property type="entry name" value="C5_MTASE_2"/>
    <property type="match status" value="1"/>
</dbReference>
<dbReference type="InterPro" id="IPR029063">
    <property type="entry name" value="SAM-dependent_MTases_sf"/>
</dbReference>
<evidence type="ECO:0000256" key="3">
    <source>
        <dbReference type="ARBA" id="ARBA00022679"/>
    </source>
</evidence>
<reference evidence="12" key="1">
    <citation type="submission" date="2025-08" db="UniProtKB">
        <authorList>
            <consortium name="RefSeq"/>
        </authorList>
    </citation>
    <scope>IDENTIFICATION</scope>
    <source>
        <tissue evidence="12">Gonads</tissue>
    </source>
</reference>
<dbReference type="InterPro" id="IPR018117">
    <property type="entry name" value="C5_DNA_meth_AS"/>
</dbReference>
<evidence type="ECO:0000256" key="2">
    <source>
        <dbReference type="ARBA" id="ARBA00022603"/>
    </source>
</evidence>
<protein>
    <recommendedName>
        <fullName evidence="9">Cytosine-specific methyltransferase</fullName>
        <ecNumber evidence="9">2.1.1.37</ecNumber>
    </recommendedName>
</protein>
<dbReference type="GeneID" id="115883131"/>
<evidence type="ECO:0000256" key="9">
    <source>
        <dbReference type="RuleBase" id="RU000417"/>
    </source>
</evidence>
<dbReference type="GO" id="GO:0003677">
    <property type="term" value="F:DNA binding"/>
    <property type="evidence" value="ECO:0007669"/>
    <property type="project" value="UniProtKB-KW"/>
</dbReference>
<dbReference type="PROSITE" id="PS00094">
    <property type="entry name" value="C5_MTASE_1"/>
    <property type="match status" value="1"/>
</dbReference>
<dbReference type="FunFam" id="3.90.120.10:FF:000001">
    <property type="entry name" value="DNA (cytosine-5)-methyltransferase"/>
    <property type="match status" value="1"/>
</dbReference>
<sequence length="925" mass="107375">MRWDHDIRKLEGITLARITNNRQQWAQLKKEWISTTRMVEDIFYRNWLKRDFTPVSNSNKKIRKFPYDGPIVEWIKLPNSINKNYYKFAKVGELFINQGDNILIPPEEKNEPPQIAHVAYMFEDEENHEKMCHAHFYCRGTDTIMGDKSDPRELFLVDHCEDMPLSCIIGKAKVYRKEHKSGWRTSGGDERPDLNDTDDGKNYYFSKRYDYNQSRFVDFIDNGSECISCFWQTEENNENTPVYRERFLGRSYIEWKNEQYYVGSGIFIDYEREMVETTNKETKEEPFYTIEYLNGDCVRMSKIDRDTIFPERYRKFEKKHDPVYVACEPYTVGVIEKITKNNDKITVRVREFYRPEDTKGGEYGDPFLVYWTNRIYTIRNFDKWKSVVKGKCYISNTEHIEDTYQWTREGPSRFYFREFYDPNTCKIKPLPTSARTIGLKTRKTSCGYNSETPLLWPELQTKLKSLDIYAGCGGLSDGLERAGLVETKWAIEINSVAAKSFKSNNPAAIILEQDCNSVLSLLLEGKQRDINMPEKGEVDIIVGGPPCQGYSLINRFQKNEGSKENNSQINTYLGFIDYYRPKYFIFENVRNFVSFNSALYLKLTLKCLLAIGYQLSFGVLQAGNYGLPQTRRRFFVVGAAPGLKLPRLPDPTHCFGRFVKNVESIRVDNLKYDIGDSAIGMLGSLPYRTVTVKDAISDLPPVTYETMAAHMPYNSSNQSHYAKQLREYCGRDDALRDHECNPVSALVRKRIQLIPEYGDWTDLPNIAIKLGDGTRTEILDYAYRTKTQEVDSPPRGMCECVGEKTCNKNHKKYLRSRTIIPWSIAHTADRHNHWRNVYGRLDWDGYFSTVTTNPEPSRSQGKALHPDQDRIISVREYARAQGFHDEFIFVGSTSDKYRQIGNAVPPLLATAIGREIIKAIHANKN</sequence>
<keyword evidence="2 7" id="KW-0489">Methyltransferase</keyword>
<gene>
    <name evidence="12" type="primary">LOC115883131</name>
</gene>
<dbReference type="GO" id="GO:0003682">
    <property type="term" value="F:chromatin binding"/>
    <property type="evidence" value="ECO:0007669"/>
    <property type="project" value="InterPro"/>
</dbReference>
<dbReference type="GO" id="GO:0044027">
    <property type="term" value="P:negative regulation of gene expression via chromosomal CpG island methylation"/>
    <property type="evidence" value="ECO:0007669"/>
    <property type="project" value="TreeGrafter"/>
</dbReference>
<dbReference type="InParanoid" id="A0A6J2Y1Y9"/>
<proteinExistence type="inferred from homology"/>
<dbReference type="AlphaFoldDB" id="A0A6J2Y1Y9"/>
<dbReference type="GO" id="GO:0005634">
    <property type="term" value="C:nucleus"/>
    <property type="evidence" value="ECO:0007669"/>
    <property type="project" value="UniProtKB-SubCell"/>
</dbReference>
<dbReference type="EC" id="2.1.1.37" evidence="9"/>
<dbReference type="NCBIfam" id="TIGR00675">
    <property type="entry name" value="dcm"/>
    <property type="match status" value="1"/>
</dbReference>
<dbReference type="GO" id="GO:0003886">
    <property type="term" value="F:DNA (cytosine-5-)-methyltransferase activity"/>
    <property type="evidence" value="ECO:0007669"/>
    <property type="project" value="UniProtKB-EC"/>
</dbReference>
<dbReference type="Proteomes" id="UP000504635">
    <property type="component" value="Unplaced"/>
</dbReference>
<evidence type="ECO:0000256" key="7">
    <source>
        <dbReference type="PROSITE-ProRule" id="PRU01016"/>
    </source>
</evidence>
<keyword evidence="6" id="KW-0539">Nucleus</keyword>
<dbReference type="PROSITE" id="PS51679">
    <property type="entry name" value="SAM_MT_C5"/>
    <property type="match status" value="1"/>
</dbReference>
<comment type="subcellular location">
    <subcellularLocation>
        <location evidence="1">Nucleus</location>
    </subcellularLocation>
</comment>
<evidence type="ECO:0000256" key="4">
    <source>
        <dbReference type="ARBA" id="ARBA00022691"/>
    </source>
</evidence>
<feature type="domain" description="BAH" evidence="10">
    <location>
        <begin position="307"/>
        <end position="431"/>
    </location>
</feature>
<dbReference type="InterPro" id="IPR031303">
    <property type="entry name" value="C5_meth_CS"/>
</dbReference>
<dbReference type="InterPro" id="IPR043151">
    <property type="entry name" value="BAH_sf"/>
</dbReference>
<evidence type="ECO:0000256" key="6">
    <source>
        <dbReference type="ARBA" id="ARBA00023242"/>
    </source>
</evidence>
<comment type="catalytic activity">
    <reaction evidence="9">
        <text>a 2'-deoxycytidine in DNA + S-adenosyl-L-methionine = a 5-methyl-2'-deoxycytidine in DNA + S-adenosyl-L-homocysteine + H(+)</text>
        <dbReference type="Rhea" id="RHEA:13681"/>
        <dbReference type="Rhea" id="RHEA-COMP:11369"/>
        <dbReference type="Rhea" id="RHEA-COMP:11370"/>
        <dbReference type="ChEBI" id="CHEBI:15378"/>
        <dbReference type="ChEBI" id="CHEBI:57856"/>
        <dbReference type="ChEBI" id="CHEBI:59789"/>
        <dbReference type="ChEBI" id="CHEBI:85452"/>
        <dbReference type="ChEBI" id="CHEBI:85454"/>
        <dbReference type="EC" id="2.1.1.37"/>
    </reaction>
</comment>
<evidence type="ECO:0000313" key="11">
    <source>
        <dbReference type="Proteomes" id="UP000504635"/>
    </source>
</evidence>
<evidence type="ECO:0000259" key="10">
    <source>
        <dbReference type="PROSITE" id="PS51038"/>
    </source>
</evidence>
<evidence type="ECO:0000256" key="1">
    <source>
        <dbReference type="ARBA" id="ARBA00004123"/>
    </source>
</evidence>